<feature type="domain" description="Oxidoreductase-like" evidence="2">
    <location>
        <begin position="169"/>
        <end position="213"/>
    </location>
</feature>
<dbReference type="InterPro" id="IPR039251">
    <property type="entry name" value="OXLD1"/>
</dbReference>
<dbReference type="PANTHER" id="PTHR21193">
    <property type="entry name" value="OXIDOREDUCTASE-LIKE DOMAIN-CONTAINING PROTEIN 1"/>
    <property type="match status" value="1"/>
</dbReference>
<dbReference type="OrthoDB" id="10064411at2759"/>
<feature type="compositionally biased region" description="Polar residues" evidence="1">
    <location>
        <begin position="151"/>
        <end position="169"/>
    </location>
</feature>
<evidence type="ECO:0000256" key="1">
    <source>
        <dbReference type="SAM" id="MobiDB-lite"/>
    </source>
</evidence>
<feature type="compositionally biased region" description="Pro residues" evidence="1">
    <location>
        <begin position="107"/>
        <end position="117"/>
    </location>
</feature>
<dbReference type="Proteomes" id="UP000224634">
    <property type="component" value="Unassembled WGS sequence"/>
</dbReference>
<name>A0A2B7XRR2_POLH7</name>
<dbReference type="Pfam" id="PF09791">
    <property type="entry name" value="Oxidored-like"/>
    <property type="match status" value="1"/>
</dbReference>
<dbReference type="AlphaFoldDB" id="A0A2B7XRR2"/>
<dbReference type="EMBL" id="PDNA01000132">
    <property type="protein sequence ID" value="PGH11453.1"/>
    <property type="molecule type" value="Genomic_DNA"/>
</dbReference>
<accession>A0A2B7XRR2</accession>
<evidence type="ECO:0000259" key="2">
    <source>
        <dbReference type="Pfam" id="PF09791"/>
    </source>
</evidence>
<dbReference type="InterPro" id="IPR019180">
    <property type="entry name" value="Oxidoreductase-like_N"/>
</dbReference>
<reference evidence="3 4" key="1">
    <citation type="submission" date="2017-10" db="EMBL/GenBank/DDBJ databases">
        <title>Comparative genomics in systemic dimorphic fungi from Ajellomycetaceae.</title>
        <authorList>
            <person name="Munoz J.F."/>
            <person name="Mcewen J.G."/>
            <person name="Clay O.K."/>
            <person name="Cuomo C.A."/>
        </authorList>
    </citation>
    <scope>NUCLEOTIDE SEQUENCE [LARGE SCALE GENOMIC DNA]</scope>
    <source>
        <strain evidence="3 4">UAMH7299</strain>
    </source>
</reference>
<keyword evidence="4" id="KW-1185">Reference proteome</keyword>
<protein>
    <recommendedName>
        <fullName evidence="2">Oxidoreductase-like domain-containing protein</fullName>
    </recommendedName>
</protein>
<feature type="compositionally biased region" description="Acidic residues" evidence="1">
    <location>
        <begin position="119"/>
        <end position="133"/>
    </location>
</feature>
<feature type="region of interest" description="Disordered" evidence="1">
    <location>
        <begin position="49"/>
        <end position="72"/>
    </location>
</feature>
<gene>
    <name evidence="3" type="ORF">AJ80_07133</name>
</gene>
<sequence length="303" mass="34196">MEPLSLRLKQQLLLRSPRCISCFRQIPRLNGRGSPTLLLPAHRRYYAHTQPQPRKGDNNANEAEADTEPTQAYPLKGYYSEVLNPKIRYRASIQSPLPQAQAQPNTPSQPSPSPSPSLEPEEQEPEEQEPEETTEQKMSIVFGTRLAGPGYSSTRYNPETTPPDSTWRTINGVPIPPRPHEPDNCCMSGCVHCVWDDYRDDVEQWAERVREARAREPVAATAAKEIGKKKQKQMPMDMRQTTRREVESASLSMDEDGGGSETNWGTGLGPGEDLFGDIPVGIREFMRTEKRLKEKRLQDDGEI</sequence>
<evidence type="ECO:0000313" key="4">
    <source>
        <dbReference type="Proteomes" id="UP000224634"/>
    </source>
</evidence>
<dbReference type="GO" id="GO:0005739">
    <property type="term" value="C:mitochondrion"/>
    <property type="evidence" value="ECO:0007669"/>
    <property type="project" value="TreeGrafter"/>
</dbReference>
<feature type="region of interest" description="Disordered" evidence="1">
    <location>
        <begin position="220"/>
        <end position="275"/>
    </location>
</feature>
<dbReference type="PANTHER" id="PTHR21193:SF3">
    <property type="entry name" value="OXIDOREDUCTASE-LIKE DOMAIN-CONTAINING PROTEIN 1"/>
    <property type="match status" value="1"/>
</dbReference>
<organism evidence="3 4">
    <name type="scientific">Polytolypa hystricis (strain UAMH7299)</name>
    <dbReference type="NCBI Taxonomy" id="1447883"/>
    <lineage>
        <taxon>Eukaryota</taxon>
        <taxon>Fungi</taxon>
        <taxon>Dikarya</taxon>
        <taxon>Ascomycota</taxon>
        <taxon>Pezizomycotina</taxon>
        <taxon>Eurotiomycetes</taxon>
        <taxon>Eurotiomycetidae</taxon>
        <taxon>Onygenales</taxon>
        <taxon>Onygenales incertae sedis</taxon>
        <taxon>Polytolypa</taxon>
    </lineage>
</organism>
<feature type="region of interest" description="Disordered" evidence="1">
    <location>
        <begin position="97"/>
        <end position="170"/>
    </location>
</feature>
<comment type="caution">
    <text evidence="3">The sequence shown here is derived from an EMBL/GenBank/DDBJ whole genome shotgun (WGS) entry which is preliminary data.</text>
</comment>
<proteinExistence type="predicted"/>
<evidence type="ECO:0000313" key="3">
    <source>
        <dbReference type="EMBL" id="PGH11453.1"/>
    </source>
</evidence>
<dbReference type="STRING" id="1447883.A0A2B7XRR2"/>